<dbReference type="Proteomes" id="UP001283361">
    <property type="component" value="Unassembled WGS sequence"/>
</dbReference>
<reference evidence="1" key="1">
    <citation type="journal article" date="2023" name="G3 (Bethesda)">
        <title>A reference genome for the long-term kleptoplast-retaining sea slug Elysia crispata morphotype clarki.</title>
        <authorList>
            <person name="Eastman K.E."/>
            <person name="Pendleton A.L."/>
            <person name="Shaikh M.A."/>
            <person name="Suttiyut T."/>
            <person name="Ogas R."/>
            <person name="Tomko P."/>
            <person name="Gavelis G."/>
            <person name="Widhalm J.R."/>
            <person name="Wisecaver J.H."/>
        </authorList>
    </citation>
    <scope>NUCLEOTIDE SEQUENCE</scope>
    <source>
        <strain evidence="1">ECLA1</strain>
    </source>
</reference>
<dbReference type="EMBL" id="JAWDGP010005190">
    <property type="protein sequence ID" value="KAK3758904.1"/>
    <property type="molecule type" value="Genomic_DNA"/>
</dbReference>
<organism evidence="1 2">
    <name type="scientific">Elysia crispata</name>
    <name type="common">lettuce slug</name>
    <dbReference type="NCBI Taxonomy" id="231223"/>
    <lineage>
        <taxon>Eukaryota</taxon>
        <taxon>Metazoa</taxon>
        <taxon>Spiralia</taxon>
        <taxon>Lophotrochozoa</taxon>
        <taxon>Mollusca</taxon>
        <taxon>Gastropoda</taxon>
        <taxon>Heterobranchia</taxon>
        <taxon>Euthyneura</taxon>
        <taxon>Panpulmonata</taxon>
        <taxon>Sacoglossa</taxon>
        <taxon>Placobranchoidea</taxon>
        <taxon>Plakobranchidae</taxon>
        <taxon>Elysia</taxon>
    </lineage>
</organism>
<name>A0AAE0YXB6_9GAST</name>
<accession>A0AAE0YXB6</accession>
<evidence type="ECO:0000313" key="1">
    <source>
        <dbReference type="EMBL" id="KAK3758904.1"/>
    </source>
</evidence>
<comment type="caution">
    <text evidence="1">The sequence shown here is derived from an EMBL/GenBank/DDBJ whole genome shotgun (WGS) entry which is preliminary data.</text>
</comment>
<keyword evidence="2" id="KW-1185">Reference proteome</keyword>
<sequence length="103" mass="11827">MYDVKTSRHTHLCSHKKKSGMDLSARQLKSHLPVESGAFLCRAKPGELRKWSELSPPSFQFFVSLYQGGQLIQLELQLRVAGVSVLYMVTFFHKGDLTYRIRL</sequence>
<evidence type="ECO:0000313" key="2">
    <source>
        <dbReference type="Proteomes" id="UP001283361"/>
    </source>
</evidence>
<proteinExistence type="predicted"/>
<protein>
    <submittedName>
        <fullName evidence="1">Uncharacterized protein</fullName>
    </submittedName>
</protein>
<dbReference type="AlphaFoldDB" id="A0AAE0YXB6"/>
<gene>
    <name evidence="1" type="ORF">RRG08_033164</name>
</gene>